<keyword evidence="8" id="KW-0999">Mitochondrion inner membrane</keyword>
<geneLocation type="mitochondrion" evidence="20"/>
<accession>A0A0K0KN16</accession>
<feature type="transmembrane region" description="Helical" evidence="18">
    <location>
        <begin position="253"/>
        <end position="270"/>
    </location>
</feature>
<keyword evidence="6" id="KW-0679">Respiratory chain</keyword>
<protein>
    <recommendedName>
        <fullName evidence="4">NADH-ubiquinone oxidoreductase chain 2</fullName>
        <ecNumber evidence="3">7.1.1.2</ecNumber>
    </recommendedName>
    <alternativeName>
        <fullName evidence="16">NADH dehydrogenase subunit 2</fullName>
    </alternativeName>
</protein>
<keyword evidence="7 18" id="KW-0812">Transmembrane</keyword>
<evidence type="ECO:0000256" key="10">
    <source>
        <dbReference type="ARBA" id="ARBA00022982"/>
    </source>
</evidence>
<dbReference type="Pfam" id="PF00361">
    <property type="entry name" value="Proton_antipo_M"/>
    <property type="match status" value="1"/>
</dbReference>
<dbReference type="InterPro" id="IPR001750">
    <property type="entry name" value="ND/Mrp_TM"/>
</dbReference>
<comment type="subcellular location">
    <subcellularLocation>
        <location evidence="1">Mitochondrion inner membrane</location>
        <topology evidence="1">Multi-pass membrane protein</topology>
    </subcellularLocation>
</comment>
<dbReference type="InterPro" id="IPR050175">
    <property type="entry name" value="Complex_I_Subunit_2"/>
</dbReference>
<keyword evidence="9" id="KW-1278">Translocase</keyword>
<keyword evidence="11 18" id="KW-1133">Transmembrane helix</keyword>
<evidence type="ECO:0000256" key="8">
    <source>
        <dbReference type="ARBA" id="ARBA00022792"/>
    </source>
</evidence>
<evidence type="ECO:0000256" key="13">
    <source>
        <dbReference type="ARBA" id="ARBA00023075"/>
    </source>
</evidence>
<evidence type="ECO:0000256" key="2">
    <source>
        <dbReference type="ARBA" id="ARBA00007012"/>
    </source>
</evidence>
<keyword evidence="13" id="KW-0830">Ubiquinone</keyword>
<dbReference type="EC" id="7.1.1.2" evidence="3"/>
<feature type="transmembrane region" description="Helical" evidence="18">
    <location>
        <begin position="50"/>
        <end position="67"/>
    </location>
</feature>
<evidence type="ECO:0000256" key="15">
    <source>
        <dbReference type="ARBA" id="ARBA00023136"/>
    </source>
</evidence>
<evidence type="ECO:0000256" key="4">
    <source>
        <dbReference type="ARBA" id="ARBA00021008"/>
    </source>
</evidence>
<evidence type="ECO:0000313" key="20">
    <source>
        <dbReference type="EMBL" id="AIL24467.1"/>
    </source>
</evidence>
<organism evidence="20">
    <name type="scientific">Docosaccus maculatus</name>
    <dbReference type="NCBI Taxonomy" id="1503681"/>
    <lineage>
        <taxon>Eukaryota</taxon>
        <taxon>Metazoa</taxon>
        <taxon>Porifera</taxon>
        <taxon>Hexactinellida</taxon>
        <taxon>Hexasterophora</taxon>
        <taxon>Lyssacinosida</taxon>
        <taxon>Euplectellidae</taxon>
        <taxon>Docosaccus</taxon>
    </lineage>
</organism>
<feature type="transmembrane region" description="Helical" evidence="18">
    <location>
        <begin position="131"/>
        <end position="149"/>
    </location>
</feature>
<feature type="transmembrane region" description="Helical" evidence="18">
    <location>
        <begin position="276"/>
        <end position="297"/>
    </location>
</feature>
<evidence type="ECO:0000256" key="12">
    <source>
        <dbReference type="ARBA" id="ARBA00023027"/>
    </source>
</evidence>
<evidence type="ECO:0000256" key="11">
    <source>
        <dbReference type="ARBA" id="ARBA00022989"/>
    </source>
</evidence>
<evidence type="ECO:0000256" key="3">
    <source>
        <dbReference type="ARBA" id="ARBA00012944"/>
    </source>
</evidence>
<evidence type="ECO:0000256" key="9">
    <source>
        <dbReference type="ARBA" id="ARBA00022967"/>
    </source>
</evidence>
<evidence type="ECO:0000256" key="18">
    <source>
        <dbReference type="SAM" id="Phobius"/>
    </source>
</evidence>
<comment type="similarity">
    <text evidence="2">Belongs to the complex I subunit 2 family.</text>
</comment>
<dbReference type="PANTHER" id="PTHR46552">
    <property type="entry name" value="NADH-UBIQUINONE OXIDOREDUCTASE CHAIN 2"/>
    <property type="match status" value="1"/>
</dbReference>
<evidence type="ECO:0000256" key="5">
    <source>
        <dbReference type="ARBA" id="ARBA00022448"/>
    </source>
</evidence>
<evidence type="ECO:0000256" key="17">
    <source>
        <dbReference type="ARBA" id="ARBA00049551"/>
    </source>
</evidence>
<feature type="domain" description="NADH:quinone oxidoreductase/Mrp antiporter transmembrane" evidence="19">
    <location>
        <begin position="96"/>
        <end position="353"/>
    </location>
</feature>
<sequence length="433" mass="50869">MIWTEILILTIRLKLITQSKIKLIKTLNIIRIIIIIRYTYTHINTLLKPTWTYFIQLWIIIRWIFLYKTAQTRNTINATILGRILITSIILTTFKNWIILYISIELLTIITLLIISINSKNAQRKEARTKYLILRSLSSTIIITGIALTNYKINRRRIILKTLIINNNLIIRVLMFKLGRAPFHIWITDIYEGTTTKNLPLIILIPKIAILRTLITFETQHNILLICGILSTIIGAIGALNQKKIKRLLAYRRINNIGIILIGIHTYTLPRIQASITHMIIYTTRTRIILITLTHIYNNKQLIRETFQNDKINKHQNIIISILLLSLSGLPPFPGFLRKWLIISRIIKQKFLITSIWILITNIPATAYYLYTIIFRYFKTIKRNNNRIKTKNFKTNKYKIATLTYPTIRILIHPQTILMPSWITRTTIINVHY</sequence>
<keyword evidence="12" id="KW-0520">NAD</keyword>
<feature type="transmembrane region" description="Helical" evidence="18">
    <location>
        <begin position="74"/>
        <end position="92"/>
    </location>
</feature>
<name>A0A0K0KN16_9METZ</name>
<comment type="catalytic activity">
    <reaction evidence="17">
        <text>a ubiquinone + NADH + 5 H(+)(in) = a ubiquinol + NAD(+) + 4 H(+)(out)</text>
        <dbReference type="Rhea" id="RHEA:29091"/>
        <dbReference type="Rhea" id="RHEA-COMP:9565"/>
        <dbReference type="Rhea" id="RHEA-COMP:9566"/>
        <dbReference type="ChEBI" id="CHEBI:15378"/>
        <dbReference type="ChEBI" id="CHEBI:16389"/>
        <dbReference type="ChEBI" id="CHEBI:17976"/>
        <dbReference type="ChEBI" id="CHEBI:57540"/>
        <dbReference type="ChEBI" id="CHEBI:57945"/>
        <dbReference type="EC" id="7.1.1.2"/>
    </reaction>
</comment>
<evidence type="ECO:0000256" key="6">
    <source>
        <dbReference type="ARBA" id="ARBA00022660"/>
    </source>
</evidence>
<keyword evidence="14 20" id="KW-0496">Mitochondrion</keyword>
<evidence type="ECO:0000256" key="1">
    <source>
        <dbReference type="ARBA" id="ARBA00004448"/>
    </source>
</evidence>
<dbReference type="PANTHER" id="PTHR46552:SF1">
    <property type="entry name" value="NADH-UBIQUINONE OXIDOREDUCTASE CHAIN 2"/>
    <property type="match status" value="1"/>
</dbReference>
<feature type="transmembrane region" description="Helical" evidence="18">
    <location>
        <begin position="21"/>
        <end position="38"/>
    </location>
</feature>
<dbReference type="GO" id="GO:0006120">
    <property type="term" value="P:mitochondrial electron transport, NADH to ubiquinone"/>
    <property type="evidence" value="ECO:0007669"/>
    <property type="project" value="TreeGrafter"/>
</dbReference>
<keyword evidence="10" id="KW-0249">Electron transport</keyword>
<reference evidence="20" key="1">
    <citation type="submission" date="2014-03" db="EMBL/GenBank/DDBJ databases">
        <title>Mitochondrial genome evolution in two species of glass sponges.</title>
        <authorList>
            <person name="Kahn A.S."/>
            <person name="Geller J.B."/>
        </authorList>
    </citation>
    <scope>NUCLEOTIDE SEQUENCE</scope>
</reference>
<evidence type="ECO:0000256" key="7">
    <source>
        <dbReference type="ARBA" id="ARBA00022692"/>
    </source>
</evidence>
<keyword evidence="15 18" id="KW-0472">Membrane</keyword>
<dbReference type="GO" id="GO:0005743">
    <property type="term" value="C:mitochondrial inner membrane"/>
    <property type="evidence" value="ECO:0007669"/>
    <property type="project" value="UniProtKB-SubCell"/>
</dbReference>
<evidence type="ECO:0000259" key="19">
    <source>
        <dbReference type="Pfam" id="PF00361"/>
    </source>
</evidence>
<evidence type="ECO:0000256" key="16">
    <source>
        <dbReference type="ARBA" id="ARBA00031028"/>
    </source>
</evidence>
<proteinExistence type="inferred from homology"/>
<feature type="transmembrane region" description="Helical" evidence="18">
    <location>
        <begin position="318"/>
        <end position="336"/>
    </location>
</feature>
<dbReference type="EMBL" id="KJ634156">
    <property type="protein sequence ID" value="AIL24467.1"/>
    <property type="molecule type" value="Genomic_DNA"/>
</dbReference>
<dbReference type="GO" id="GO:0008137">
    <property type="term" value="F:NADH dehydrogenase (ubiquinone) activity"/>
    <property type="evidence" value="ECO:0007669"/>
    <property type="project" value="UniProtKB-EC"/>
</dbReference>
<evidence type="ECO:0000256" key="14">
    <source>
        <dbReference type="ARBA" id="ARBA00023128"/>
    </source>
</evidence>
<feature type="transmembrane region" description="Helical" evidence="18">
    <location>
        <begin position="98"/>
        <end position="119"/>
    </location>
</feature>
<keyword evidence="5" id="KW-0813">Transport</keyword>
<feature type="transmembrane region" description="Helical" evidence="18">
    <location>
        <begin position="223"/>
        <end position="241"/>
    </location>
</feature>
<dbReference type="AlphaFoldDB" id="A0A0K0KN16"/>
<feature type="non-terminal residue" evidence="20">
    <location>
        <position position="433"/>
    </location>
</feature>
<feature type="transmembrane region" description="Helical" evidence="18">
    <location>
        <begin position="356"/>
        <end position="378"/>
    </location>
</feature>